<keyword evidence="3" id="KW-1185">Reference proteome</keyword>
<feature type="region of interest" description="Disordered" evidence="1">
    <location>
        <begin position="91"/>
        <end position="111"/>
    </location>
</feature>
<proteinExistence type="predicted"/>
<feature type="region of interest" description="Disordered" evidence="1">
    <location>
        <begin position="44"/>
        <end position="75"/>
    </location>
</feature>
<organism evidence="2 3">
    <name type="scientific">Rangifer tarandus platyrhynchus</name>
    <name type="common">Svalbard reindeer</name>
    <dbReference type="NCBI Taxonomy" id="3082113"/>
    <lineage>
        <taxon>Eukaryota</taxon>
        <taxon>Metazoa</taxon>
        <taxon>Chordata</taxon>
        <taxon>Craniata</taxon>
        <taxon>Vertebrata</taxon>
        <taxon>Euteleostomi</taxon>
        <taxon>Mammalia</taxon>
        <taxon>Eutheria</taxon>
        <taxon>Laurasiatheria</taxon>
        <taxon>Artiodactyla</taxon>
        <taxon>Ruminantia</taxon>
        <taxon>Pecora</taxon>
        <taxon>Cervidae</taxon>
        <taxon>Odocoileinae</taxon>
        <taxon>Rangifer</taxon>
    </lineage>
</organism>
<evidence type="ECO:0000256" key="1">
    <source>
        <dbReference type="SAM" id="MobiDB-lite"/>
    </source>
</evidence>
<gene>
    <name evidence="2" type="ORF">MRATA1EN1_LOCUS21288</name>
</gene>
<reference evidence="2" key="1">
    <citation type="submission" date="2023-04" db="EMBL/GenBank/DDBJ databases">
        <authorList>
            <consortium name="ELIXIR-Norway"/>
        </authorList>
    </citation>
    <scope>NUCLEOTIDE SEQUENCE [LARGE SCALE GENOMIC DNA]</scope>
</reference>
<feature type="compositionally biased region" description="Gly residues" evidence="1">
    <location>
        <begin position="55"/>
        <end position="69"/>
    </location>
</feature>
<dbReference type="Proteomes" id="UP001176941">
    <property type="component" value="Chromosome 32"/>
</dbReference>
<protein>
    <submittedName>
        <fullName evidence="2">Uncharacterized protein</fullName>
    </submittedName>
</protein>
<evidence type="ECO:0000313" key="3">
    <source>
        <dbReference type="Proteomes" id="UP001176941"/>
    </source>
</evidence>
<evidence type="ECO:0000313" key="2">
    <source>
        <dbReference type="EMBL" id="CAI9172326.1"/>
    </source>
</evidence>
<accession>A0ABN8ZH55</accession>
<name>A0ABN8ZH55_RANTA</name>
<sequence>MRAAAADLWVTQCKGHAINTRQALVTSTLILGLAGVWGPETRSVRRDCGNVRTGQGQGSGKKGVSGGLGSCESSAGRPAQLAARAPFVPLVPWAGRGNGLPRGGPKEGNSL</sequence>
<dbReference type="EMBL" id="OX459968">
    <property type="protein sequence ID" value="CAI9172326.1"/>
    <property type="molecule type" value="Genomic_DNA"/>
</dbReference>